<dbReference type="Proteomes" id="UP000034539">
    <property type="component" value="Unassembled WGS sequence"/>
</dbReference>
<evidence type="ECO:0000313" key="10">
    <source>
        <dbReference type="Proteomes" id="UP000034539"/>
    </source>
</evidence>
<gene>
    <name evidence="9" type="ORF">UT63_C0025G0008</name>
</gene>
<comment type="caution">
    <text evidence="9">The sequence shown here is derived from an EMBL/GenBank/DDBJ whole genome shotgun (WGS) entry which is preliminary data.</text>
</comment>
<name>A0A0G0Q6Q7_9BACT</name>
<evidence type="ECO:0000256" key="1">
    <source>
        <dbReference type="ARBA" id="ARBA00022741"/>
    </source>
</evidence>
<dbReference type="InterPro" id="IPR001650">
    <property type="entry name" value="Helicase_C-like"/>
</dbReference>
<dbReference type="Pfam" id="PF00271">
    <property type="entry name" value="Helicase_C"/>
    <property type="match status" value="1"/>
</dbReference>
<dbReference type="Pfam" id="PF00270">
    <property type="entry name" value="DEAD"/>
    <property type="match status" value="1"/>
</dbReference>
<dbReference type="CDD" id="cd18791">
    <property type="entry name" value="SF2_C_RHA"/>
    <property type="match status" value="1"/>
</dbReference>
<dbReference type="SUPFAM" id="SSF52540">
    <property type="entry name" value="P-loop containing nucleoside triphosphate hydrolases"/>
    <property type="match status" value="1"/>
</dbReference>
<evidence type="ECO:0000256" key="4">
    <source>
        <dbReference type="ARBA" id="ARBA00022840"/>
    </source>
</evidence>
<dbReference type="PANTHER" id="PTHR18934:SF91">
    <property type="entry name" value="PRE-MRNA-SPLICING FACTOR ATP-DEPENDENT RNA HELICASE PRP16"/>
    <property type="match status" value="1"/>
</dbReference>
<dbReference type="SMART" id="SM00847">
    <property type="entry name" value="HA2"/>
    <property type="match status" value="1"/>
</dbReference>
<organism evidence="9 10">
    <name type="scientific">Candidatus Gottesmanbacteria bacterium GW2011_GWC2_39_8</name>
    <dbReference type="NCBI Taxonomy" id="1618450"/>
    <lineage>
        <taxon>Bacteria</taxon>
        <taxon>Candidatus Gottesmaniibacteriota</taxon>
    </lineage>
</organism>
<evidence type="ECO:0000313" key="9">
    <source>
        <dbReference type="EMBL" id="KKR33031.1"/>
    </source>
</evidence>
<dbReference type="EMBL" id="LBXN01000025">
    <property type="protein sequence ID" value="KKR33031.1"/>
    <property type="molecule type" value="Genomic_DNA"/>
</dbReference>
<comment type="similarity">
    <text evidence="5">Belongs to the DEAD box helicase family. DEAH subfamily. PRP16 sub-subfamily.</text>
</comment>
<evidence type="ECO:0000256" key="6">
    <source>
        <dbReference type="SAM" id="MobiDB-lite"/>
    </source>
</evidence>
<dbReference type="InterPro" id="IPR014001">
    <property type="entry name" value="Helicase_ATP-bd"/>
</dbReference>
<keyword evidence="2" id="KW-0378">Hydrolase</keyword>
<evidence type="ECO:0000259" key="8">
    <source>
        <dbReference type="PROSITE" id="PS51194"/>
    </source>
</evidence>
<dbReference type="GO" id="GO:0005524">
    <property type="term" value="F:ATP binding"/>
    <property type="evidence" value="ECO:0007669"/>
    <property type="project" value="UniProtKB-KW"/>
</dbReference>
<sequence>MDTDRYYANLGDSDRRDSFEDEEADRLGLAARELMVVNEYGEEETEETVEANMLPDYGTDAPIFQTETQTKLIKAVKSKNVIMLVGDTGSGKSTGLYKILRDGGVIKRDEKMIHLAPRTKLVEGVTKHVVDILAGGENMGHTGGEVGYFYRGSDRTKISENSRLQITTDGTFLQVLKNDLALPDYNYLVVDEAHERNPNMDYVFASYEKIQDERSKRGLKPLKLIIVSATLNQESFKQRFGEDVPVVKAEGRMYEVDSHHLRDSKVEVPKKTGGTAQIDLTEFIENGEIKPDLAPFAAAKVAYEGVIKQGKDGHILIFMPGRKEINQVIEQLNRYRYQEPGYTPDQNLNIVPFFSDMPKKYQDQIDALDPKKNPHKIIPQTIIVATNAAEAGLTVPGIAHVVDSGIERENIYDFDRDISTLKLTKSSGDSLIQRKGRAGRTRAGDYYSLFTEADLDARPKFGQPALFNTDITQMLLLSHAMRLDIGGLRFVDAPKDYQQQAAVRKLLRWGAVDAEGNLTAEGKLISSLGISPDLGHFISVAQRYGCVEEACAIASFIEQKKGFISRPLENPVMGKDIYNESSDFVTFLNVARAFRSIEQAGNLPEKMKYMGAQIDKAEKSKSDLIRSIRENGGEVNSANGREPEEVEDLIGMAVTEAWADKLMILKNGLYDMLDTDIKEVRIDKQSGLTLNKFKVIAGNVRGDEYGYKVHPAQVVKLNWLKNIRPELVEQKMSEAFYDPREDAVFKWNRLILKPDETYEEPEEGSDFEVTGPEASHVFAQALQDGKYFDHRAYKDADRADRSPFATPEKIVSFYEGRLGKISSMGNLEASGNNMLVDEDAYTPGKSSAPPSTSSTTESTPPVAPVAAEPAPAEEREGFFQGLIARIARFFGLTQ</sequence>
<reference evidence="9 10" key="1">
    <citation type="journal article" date="2015" name="Nature">
        <title>rRNA introns, odd ribosomes, and small enigmatic genomes across a large radiation of phyla.</title>
        <authorList>
            <person name="Brown C.T."/>
            <person name="Hug L.A."/>
            <person name="Thomas B.C."/>
            <person name="Sharon I."/>
            <person name="Castelle C.J."/>
            <person name="Singh A."/>
            <person name="Wilkins M.J."/>
            <person name="Williams K.H."/>
            <person name="Banfield J.F."/>
        </authorList>
    </citation>
    <scope>NUCLEOTIDE SEQUENCE [LARGE SCALE GENOMIC DNA]</scope>
</reference>
<dbReference type="SMART" id="SM00490">
    <property type="entry name" value="HELICc"/>
    <property type="match status" value="1"/>
</dbReference>
<proteinExistence type="inferred from homology"/>
<dbReference type="GO" id="GO:0004386">
    <property type="term" value="F:helicase activity"/>
    <property type="evidence" value="ECO:0007669"/>
    <property type="project" value="UniProtKB-KW"/>
</dbReference>
<evidence type="ECO:0000256" key="2">
    <source>
        <dbReference type="ARBA" id="ARBA00022801"/>
    </source>
</evidence>
<dbReference type="Gene3D" id="3.40.50.300">
    <property type="entry name" value="P-loop containing nucleotide triphosphate hydrolases"/>
    <property type="match status" value="2"/>
</dbReference>
<keyword evidence="3 9" id="KW-0347">Helicase</keyword>
<dbReference type="PANTHER" id="PTHR18934">
    <property type="entry name" value="ATP-DEPENDENT RNA HELICASE"/>
    <property type="match status" value="1"/>
</dbReference>
<dbReference type="InterPro" id="IPR011545">
    <property type="entry name" value="DEAD/DEAH_box_helicase_dom"/>
</dbReference>
<evidence type="ECO:0000256" key="3">
    <source>
        <dbReference type="ARBA" id="ARBA00022806"/>
    </source>
</evidence>
<dbReference type="PROSITE" id="PS51194">
    <property type="entry name" value="HELICASE_CTER"/>
    <property type="match status" value="1"/>
</dbReference>
<feature type="region of interest" description="Disordered" evidence="6">
    <location>
        <begin position="837"/>
        <end position="873"/>
    </location>
</feature>
<dbReference type="InterPro" id="IPR027417">
    <property type="entry name" value="P-loop_NTPase"/>
</dbReference>
<dbReference type="GO" id="GO:0003723">
    <property type="term" value="F:RNA binding"/>
    <property type="evidence" value="ECO:0007669"/>
    <property type="project" value="TreeGrafter"/>
</dbReference>
<dbReference type="SMART" id="SM00487">
    <property type="entry name" value="DEXDc"/>
    <property type="match status" value="1"/>
</dbReference>
<dbReference type="InterPro" id="IPR007502">
    <property type="entry name" value="Helicase-assoc_dom"/>
</dbReference>
<feature type="compositionally biased region" description="Low complexity" evidence="6">
    <location>
        <begin position="846"/>
        <end position="870"/>
    </location>
</feature>
<keyword evidence="4" id="KW-0067">ATP-binding</keyword>
<dbReference type="Gene3D" id="1.20.120.1080">
    <property type="match status" value="1"/>
</dbReference>
<dbReference type="PROSITE" id="PS51192">
    <property type="entry name" value="HELICASE_ATP_BIND_1"/>
    <property type="match status" value="1"/>
</dbReference>
<keyword evidence="1" id="KW-0547">Nucleotide-binding</keyword>
<feature type="domain" description="Helicase ATP-binding" evidence="7">
    <location>
        <begin position="73"/>
        <end position="249"/>
    </location>
</feature>
<accession>A0A0G0Q6Q7</accession>
<protein>
    <submittedName>
        <fullName evidence="9">ATP-dependent helicase HrpA</fullName>
    </submittedName>
</protein>
<dbReference type="AlphaFoldDB" id="A0A0G0Q6Q7"/>
<dbReference type="GO" id="GO:0016787">
    <property type="term" value="F:hydrolase activity"/>
    <property type="evidence" value="ECO:0007669"/>
    <property type="project" value="UniProtKB-KW"/>
</dbReference>
<feature type="domain" description="Helicase C-terminal" evidence="8">
    <location>
        <begin position="279"/>
        <end position="482"/>
    </location>
</feature>
<evidence type="ECO:0000259" key="7">
    <source>
        <dbReference type="PROSITE" id="PS51192"/>
    </source>
</evidence>
<evidence type="ECO:0000256" key="5">
    <source>
        <dbReference type="ARBA" id="ARBA00038040"/>
    </source>
</evidence>